<protein>
    <submittedName>
        <fullName evidence="2">Thioredoxin-like protein</fullName>
    </submittedName>
</protein>
<keyword evidence="3" id="KW-1185">Reference proteome</keyword>
<feature type="domain" description="DSBA-like thioredoxin" evidence="1">
    <location>
        <begin position="7"/>
        <end position="212"/>
    </location>
</feature>
<dbReference type="SUPFAM" id="SSF52833">
    <property type="entry name" value="Thioredoxin-like"/>
    <property type="match status" value="1"/>
</dbReference>
<dbReference type="EMBL" id="KQ965766">
    <property type="protein sequence ID" value="KXS14859.1"/>
    <property type="molecule type" value="Genomic_DNA"/>
</dbReference>
<dbReference type="PANTHER" id="PTHR13887:SF41">
    <property type="entry name" value="THIOREDOXIN SUPERFAMILY PROTEIN"/>
    <property type="match status" value="1"/>
</dbReference>
<evidence type="ECO:0000313" key="3">
    <source>
        <dbReference type="Proteomes" id="UP000070544"/>
    </source>
</evidence>
<dbReference type="OrthoDB" id="1930760at2759"/>
<gene>
    <name evidence="2" type="ORF">M427DRAFT_57262</name>
</gene>
<dbReference type="PANTHER" id="PTHR13887">
    <property type="entry name" value="GLUTATHIONE S-TRANSFERASE KAPPA"/>
    <property type="match status" value="1"/>
</dbReference>
<evidence type="ECO:0000259" key="1">
    <source>
        <dbReference type="Pfam" id="PF01323"/>
    </source>
</evidence>
<name>A0A139ADW5_GONPJ</name>
<dbReference type="Pfam" id="PF01323">
    <property type="entry name" value="DSBA"/>
    <property type="match status" value="1"/>
</dbReference>
<reference evidence="2 3" key="1">
    <citation type="journal article" date="2015" name="Genome Biol. Evol.">
        <title>Phylogenomic analyses indicate that early fungi evolved digesting cell walls of algal ancestors of land plants.</title>
        <authorList>
            <person name="Chang Y."/>
            <person name="Wang S."/>
            <person name="Sekimoto S."/>
            <person name="Aerts A.L."/>
            <person name="Choi C."/>
            <person name="Clum A."/>
            <person name="LaButti K.M."/>
            <person name="Lindquist E.A."/>
            <person name="Yee Ngan C."/>
            <person name="Ohm R.A."/>
            <person name="Salamov A.A."/>
            <person name="Grigoriev I.V."/>
            <person name="Spatafora J.W."/>
            <person name="Berbee M.L."/>
        </authorList>
    </citation>
    <scope>NUCLEOTIDE SEQUENCE [LARGE SCALE GENOMIC DNA]</scope>
    <source>
        <strain evidence="2 3">JEL478</strain>
    </source>
</reference>
<accession>A0A139ADW5</accession>
<sequence>MSRKIKIDLIVDTICPWSFMGKRRLEQALKTVSEQGIPVEASIRYCPMLLPDERTVIGMPRAAGYAKMTGIPEGVEEETKRVDAEGAKTGIHFKATGGVISDSTNSHRLLEWAQSRPEADPDGKFVMKLLDSIYVSYWERAEDISQIDVLVQCAKEVGLDPDTVKSFLESDELERLTTTKAWANGQRAGREAPCFVIEGRIKVHGARDPELWVDLFERLAPQPASQS</sequence>
<dbReference type="Proteomes" id="UP000070544">
    <property type="component" value="Unassembled WGS sequence"/>
</dbReference>
<dbReference type="InterPro" id="IPR001853">
    <property type="entry name" value="DSBA-like_thioredoxin_dom"/>
</dbReference>
<dbReference type="AlphaFoldDB" id="A0A139ADW5"/>
<proteinExistence type="predicted"/>
<evidence type="ECO:0000313" key="2">
    <source>
        <dbReference type="EMBL" id="KXS14859.1"/>
    </source>
</evidence>
<dbReference type="Gene3D" id="3.40.30.10">
    <property type="entry name" value="Glutaredoxin"/>
    <property type="match status" value="1"/>
</dbReference>
<dbReference type="InterPro" id="IPR036249">
    <property type="entry name" value="Thioredoxin-like_sf"/>
</dbReference>
<dbReference type="GO" id="GO:0016491">
    <property type="term" value="F:oxidoreductase activity"/>
    <property type="evidence" value="ECO:0007669"/>
    <property type="project" value="InterPro"/>
</dbReference>
<organism evidence="2 3">
    <name type="scientific">Gonapodya prolifera (strain JEL478)</name>
    <name type="common">Monoblepharis prolifera</name>
    <dbReference type="NCBI Taxonomy" id="1344416"/>
    <lineage>
        <taxon>Eukaryota</taxon>
        <taxon>Fungi</taxon>
        <taxon>Fungi incertae sedis</taxon>
        <taxon>Chytridiomycota</taxon>
        <taxon>Chytridiomycota incertae sedis</taxon>
        <taxon>Monoblepharidomycetes</taxon>
        <taxon>Monoblepharidales</taxon>
        <taxon>Gonapodyaceae</taxon>
        <taxon>Gonapodya</taxon>
    </lineage>
</organism>